<dbReference type="PANTHER" id="PTHR20898:SF0">
    <property type="entry name" value="DAEDALUS ON 3-RELATED"/>
    <property type="match status" value="1"/>
</dbReference>
<feature type="signal peptide" evidence="1">
    <location>
        <begin position="1"/>
        <end position="25"/>
    </location>
</feature>
<evidence type="ECO:0008006" key="4">
    <source>
        <dbReference type="Google" id="ProtNLM"/>
    </source>
</evidence>
<gene>
    <name evidence="2" type="ORF">KR093_008327</name>
</gene>
<evidence type="ECO:0000313" key="3">
    <source>
        <dbReference type="Proteomes" id="UP001200034"/>
    </source>
</evidence>
<dbReference type="PANTHER" id="PTHR20898">
    <property type="entry name" value="DAEDALUS ON 3-RELATED-RELATED"/>
    <property type="match status" value="1"/>
</dbReference>
<dbReference type="AlphaFoldDB" id="A0AAD4PKE5"/>
<dbReference type="InterPro" id="IPR010512">
    <property type="entry name" value="DUF1091"/>
</dbReference>
<name>A0AAD4PKE5_9MUSC</name>
<proteinExistence type="predicted"/>
<dbReference type="SMART" id="SM00697">
    <property type="entry name" value="DM8"/>
    <property type="match status" value="1"/>
</dbReference>
<feature type="chain" id="PRO_5042294368" description="MD-2-related lipid-recognition domain-containing protein" evidence="1">
    <location>
        <begin position="26"/>
        <end position="182"/>
    </location>
</feature>
<dbReference type="Proteomes" id="UP001200034">
    <property type="component" value="Unassembled WGS sequence"/>
</dbReference>
<comment type="caution">
    <text evidence="2">The sequence shown here is derived from an EMBL/GenBank/DDBJ whole genome shotgun (WGS) entry which is preliminary data.</text>
</comment>
<protein>
    <recommendedName>
        <fullName evidence="4">MD-2-related lipid-recognition domain-containing protein</fullName>
    </recommendedName>
</protein>
<evidence type="ECO:0000313" key="2">
    <source>
        <dbReference type="EMBL" id="KAH8371630.1"/>
    </source>
</evidence>
<dbReference type="EMBL" id="JAJJHW010002585">
    <property type="protein sequence ID" value="KAH8371630.1"/>
    <property type="molecule type" value="Genomic_DNA"/>
</dbReference>
<sequence length="182" mass="21195">AMDRAVRRYFIVLAVFAILLTMGDSKKSSSRFTNIKCETYNKTFGDFQTCKLKLLGRGVIGAQVHLKLYILPIDSVSANLSFWRRYNTFQPFMYNSTIDFCKFAKRSKKPSFERLVFDAISSRSNLNHTCPYTHDIIVDNLVFTDTFLQTLPLPQGEYKIKMLFGTENIWRVRVDIFISRDE</sequence>
<feature type="non-terminal residue" evidence="2">
    <location>
        <position position="182"/>
    </location>
</feature>
<reference evidence="2" key="1">
    <citation type="journal article" date="2021" name="Mol. Ecol. Resour.">
        <title>Phylogenomic analyses of the genus Drosophila reveals genomic signals of climate adaptation.</title>
        <authorList>
            <person name="Li F."/>
            <person name="Rane R.V."/>
            <person name="Luria V."/>
            <person name="Xiong Z."/>
            <person name="Chen J."/>
            <person name="Li Z."/>
            <person name="Catullo R.A."/>
            <person name="Griffin P.C."/>
            <person name="Schiffer M."/>
            <person name="Pearce S."/>
            <person name="Lee S.F."/>
            <person name="McElroy K."/>
            <person name="Stocker A."/>
            <person name="Shirriffs J."/>
            <person name="Cockerell F."/>
            <person name="Coppin C."/>
            <person name="Sgro C.M."/>
            <person name="Karger A."/>
            <person name="Cain J.W."/>
            <person name="Weber J.A."/>
            <person name="Santpere G."/>
            <person name="Kirschner M.W."/>
            <person name="Hoffmann A.A."/>
            <person name="Oakeshott J.G."/>
            <person name="Zhang G."/>
        </authorList>
    </citation>
    <scope>NUCLEOTIDE SEQUENCE</scope>
    <source>
        <strain evidence="2">BGI-SZ-2011g</strain>
    </source>
</reference>
<keyword evidence="3" id="KW-1185">Reference proteome</keyword>
<evidence type="ECO:0000256" key="1">
    <source>
        <dbReference type="SAM" id="SignalP"/>
    </source>
</evidence>
<organism evidence="2 3">
    <name type="scientific">Drosophila rubida</name>
    <dbReference type="NCBI Taxonomy" id="30044"/>
    <lineage>
        <taxon>Eukaryota</taxon>
        <taxon>Metazoa</taxon>
        <taxon>Ecdysozoa</taxon>
        <taxon>Arthropoda</taxon>
        <taxon>Hexapoda</taxon>
        <taxon>Insecta</taxon>
        <taxon>Pterygota</taxon>
        <taxon>Neoptera</taxon>
        <taxon>Endopterygota</taxon>
        <taxon>Diptera</taxon>
        <taxon>Brachycera</taxon>
        <taxon>Muscomorpha</taxon>
        <taxon>Ephydroidea</taxon>
        <taxon>Drosophilidae</taxon>
        <taxon>Drosophila</taxon>
    </lineage>
</organism>
<accession>A0AAD4PKE5</accession>
<keyword evidence="1" id="KW-0732">Signal</keyword>
<dbReference type="Pfam" id="PF06477">
    <property type="entry name" value="DUF1091"/>
    <property type="match status" value="1"/>
</dbReference>